<dbReference type="InterPro" id="IPR012763">
    <property type="entry name" value="DNA_pol_III_sug/sutau_N"/>
</dbReference>
<evidence type="ECO:0000256" key="2">
    <source>
        <dbReference type="ARBA" id="ARBA00022679"/>
    </source>
</evidence>
<evidence type="ECO:0000259" key="13">
    <source>
        <dbReference type="SMART" id="SM00382"/>
    </source>
</evidence>
<dbReference type="GO" id="GO:0005524">
    <property type="term" value="F:ATP binding"/>
    <property type="evidence" value="ECO:0007669"/>
    <property type="project" value="UniProtKB-KW"/>
</dbReference>
<keyword evidence="9 11" id="KW-0239">DNA-directed DNA polymerase</keyword>
<evidence type="ECO:0000256" key="4">
    <source>
        <dbReference type="ARBA" id="ARBA00022705"/>
    </source>
</evidence>
<proteinExistence type="inferred from homology"/>
<dbReference type="AlphaFoldDB" id="A0A432XBK0"/>
<evidence type="ECO:0000256" key="5">
    <source>
        <dbReference type="ARBA" id="ARBA00022723"/>
    </source>
</evidence>
<dbReference type="Pfam" id="PF12170">
    <property type="entry name" value="DNA_pol3_tau_5"/>
    <property type="match status" value="1"/>
</dbReference>
<dbReference type="CDD" id="cd00009">
    <property type="entry name" value="AAA"/>
    <property type="match status" value="1"/>
</dbReference>
<dbReference type="GO" id="GO:0009360">
    <property type="term" value="C:DNA polymerase III complex"/>
    <property type="evidence" value="ECO:0007669"/>
    <property type="project" value="InterPro"/>
</dbReference>
<dbReference type="Gene3D" id="1.10.8.60">
    <property type="match status" value="1"/>
</dbReference>
<dbReference type="InterPro" id="IPR050238">
    <property type="entry name" value="DNA_Rep/Repair_Clamp_Loader"/>
</dbReference>
<comment type="subunit">
    <text evidence="11">DNA polymerase III contains a core (composed of alpha, epsilon and theta chains) that associates with a tau subunit. This core dimerizes to form the POLIII' complex. PolIII' associates with the gamma complex (composed of gamma, delta, delta', psi and chi chains) and with the beta chain to form the complete DNA polymerase III complex.</text>
</comment>
<accession>A0A432XBK0</accession>
<keyword evidence="8 11" id="KW-0067">ATP-binding</keyword>
<feature type="compositionally biased region" description="Basic and acidic residues" evidence="12">
    <location>
        <begin position="426"/>
        <end position="438"/>
    </location>
</feature>
<dbReference type="NCBIfam" id="TIGR02397">
    <property type="entry name" value="dnaX_nterm"/>
    <property type="match status" value="1"/>
</dbReference>
<comment type="caution">
    <text evidence="14">The sequence shown here is derived from an EMBL/GenBank/DDBJ whole genome shotgun (WGS) entry which is preliminary data.</text>
</comment>
<dbReference type="PANTHER" id="PTHR11669">
    <property type="entry name" value="REPLICATION FACTOR C / DNA POLYMERASE III GAMMA-TAU SUBUNIT"/>
    <property type="match status" value="1"/>
</dbReference>
<dbReference type="NCBIfam" id="NF004046">
    <property type="entry name" value="PRK05563.1"/>
    <property type="match status" value="1"/>
</dbReference>
<organism evidence="14 15">
    <name type="scientific">Pseudidiomarina aquimaris</name>
    <dbReference type="NCBI Taxonomy" id="641841"/>
    <lineage>
        <taxon>Bacteria</taxon>
        <taxon>Pseudomonadati</taxon>
        <taxon>Pseudomonadota</taxon>
        <taxon>Gammaproteobacteria</taxon>
        <taxon>Alteromonadales</taxon>
        <taxon>Idiomarinaceae</taxon>
        <taxon>Pseudidiomarina</taxon>
    </lineage>
</organism>
<comment type="catalytic activity">
    <reaction evidence="10 11">
        <text>DNA(n) + a 2'-deoxyribonucleoside 5'-triphosphate = DNA(n+1) + diphosphate</text>
        <dbReference type="Rhea" id="RHEA:22508"/>
        <dbReference type="Rhea" id="RHEA-COMP:17339"/>
        <dbReference type="Rhea" id="RHEA-COMP:17340"/>
        <dbReference type="ChEBI" id="CHEBI:33019"/>
        <dbReference type="ChEBI" id="CHEBI:61560"/>
        <dbReference type="ChEBI" id="CHEBI:173112"/>
        <dbReference type="EC" id="2.7.7.7"/>
    </reaction>
</comment>
<keyword evidence="3 11" id="KW-0548">Nucleotidyltransferase</keyword>
<dbReference type="FunFam" id="1.10.8.60:FF:000013">
    <property type="entry name" value="DNA polymerase III subunit gamma/tau"/>
    <property type="match status" value="1"/>
</dbReference>
<feature type="compositionally biased region" description="Low complexity" evidence="12">
    <location>
        <begin position="396"/>
        <end position="410"/>
    </location>
</feature>
<evidence type="ECO:0000256" key="12">
    <source>
        <dbReference type="SAM" id="MobiDB-lite"/>
    </source>
</evidence>
<evidence type="ECO:0000256" key="10">
    <source>
        <dbReference type="ARBA" id="ARBA00049244"/>
    </source>
</evidence>
<keyword evidence="6 11" id="KW-0547">Nucleotide-binding</keyword>
<dbReference type="Pfam" id="PF13177">
    <property type="entry name" value="DNA_pol3_delta2"/>
    <property type="match status" value="1"/>
</dbReference>
<evidence type="ECO:0000256" key="8">
    <source>
        <dbReference type="ARBA" id="ARBA00022840"/>
    </source>
</evidence>
<feature type="region of interest" description="Disordered" evidence="12">
    <location>
        <begin position="473"/>
        <end position="535"/>
    </location>
</feature>
<dbReference type="GO" id="GO:0003887">
    <property type="term" value="F:DNA-directed DNA polymerase activity"/>
    <property type="evidence" value="ECO:0007669"/>
    <property type="project" value="UniProtKB-KW"/>
</dbReference>
<dbReference type="InterPro" id="IPR027417">
    <property type="entry name" value="P-loop_NTPase"/>
</dbReference>
<dbReference type="InterPro" id="IPR008921">
    <property type="entry name" value="DNA_pol3_clamp-load_cplx_C"/>
</dbReference>
<sequence>MSYQVLARKWRPHTFKEVVGQQHVLKPVMNALTSGRLHHAWLLTGTRGVGKTTIARILAKSLNCEQGITAEPCGQCGACKAIDEGRFVDLLEIDAASRTKVEDTRELLDNVQYKPTHGRYKVYLIDEVHMLSRHSFNALLKTLEEPPEHVKFLLATTDPQKLPITVLSRCLQFNLKALDRQEIANHLGYVLQQEAIPFDEAALVAIARAARGSMRDALSLTDQAIAQGEQQVTMAGVQQMLGAVPSFELATLLEQIVAGQGADLLTTLARIAGQVPDLSNLLGEMQNYVHQLALYQAVPEVAETLGLSVEDQHLAQQLPAELLQVYYDILIQGRRDLDYAAEVRSGVEMTLLRMMAFRPERIELMERTPVDTTTVTTTKAAPASAAKAAPESAQGTEPAPATEPEVPQEQLSEPDLPPEPEFTAEPELHAEPQVDHAPEPQPQQPSEPAATTENSQDSLASLLETRAMLQQKKNSEKLKGNEAAASVVKPTPVAAQPEPEPEPEPEVSPKPEAPEAPAHASAKPTQMQAPQAEAASLESLAIPDDTRSAAEIDRWSALIDNLELTGLARQLARNSVLEKQNESYVLWVREEWQHLLNESVAQAITQALQENLDLKLAEIALKNTPQPTPFEIQQAIDAKRLTDAKQKLAADPLAQALQQNFGAELLDDSVQPL</sequence>
<dbReference type="InterPro" id="IPR045085">
    <property type="entry name" value="HLD_clamp_pol_III_gamma_tau"/>
</dbReference>
<name>A0A432XBK0_9GAMM</name>
<feature type="domain" description="AAA+ ATPase" evidence="13">
    <location>
        <begin position="37"/>
        <end position="178"/>
    </location>
</feature>
<dbReference type="SUPFAM" id="SSF48019">
    <property type="entry name" value="post-AAA+ oligomerization domain-like"/>
    <property type="match status" value="1"/>
</dbReference>
<keyword evidence="5" id="KW-0479">Metal-binding</keyword>
<keyword evidence="4 11" id="KW-0235">DNA replication</keyword>
<evidence type="ECO:0000256" key="11">
    <source>
        <dbReference type="RuleBase" id="RU364063"/>
    </source>
</evidence>
<dbReference type="GO" id="GO:0046872">
    <property type="term" value="F:metal ion binding"/>
    <property type="evidence" value="ECO:0007669"/>
    <property type="project" value="UniProtKB-KW"/>
</dbReference>
<dbReference type="Gene3D" id="1.20.272.10">
    <property type="match status" value="1"/>
</dbReference>
<dbReference type="SUPFAM" id="SSF52540">
    <property type="entry name" value="P-loop containing nucleoside triphosphate hydrolases"/>
    <property type="match status" value="1"/>
</dbReference>
<dbReference type="InterPro" id="IPR021029">
    <property type="entry name" value="DNA_pol_III_tau_dom-5"/>
</dbReference>
<dbReference type="SMART" id="SM00382">
    <property type="entry name" value="AAA"/>
    <property type="match status" value="1"/>
</dbReference>
<feature type="region of interest" description="Disordered" evidence="12">
    <location>
        <begin position="368"/>
        <end position="456"/>
    </location>
</feature>
<keyword evidence="7" id="KW-0862">Zinc</keyword>
<feature type="compositionally biased region" description="Low complexity" evidence="12">
    <location>
        <begin position="515"/>
        <end position="524"/>
    </location>
</feature>
<dbReference type="OrthoDB" id="9810148at2"/>
<dbReference type="RefSeq" id="WP_126834707.1">
    <property type="nucleotide sequence ID" value="NZ_PIPT01000010.1"/>
</dbReference>
<dbReference type="CDD" id="cd18137">
    <property type="entry name" value="HLD_clamp_pol_III_gamma_tau"/>
    <property type="match status" value="1"/>
</dbReference>
<evidence type="ECO:0000256" key="7">
    <source>
        <dbReference type="ARBA" id="ARBA00022833"/>
    </source>
</evidence>
<evidence type="ECO:0000313" key="14">
    <source>
        <dbReference type="EMBL" id="RUO46129.1"/>
    </source>
</evidence>
<comment type="function">
    <text evidence="11">DNA polymerase III is a complex, multichain enzyme responsible for most of the replicative synthesis in bacteria. This DNA polymerase also exhibits 3' to 5' exonuclease activity.</text>
</comment>
<dbReference type="EC" id="2.7.7.7" evidence="11"/>
<dbReference type="EMBL" id="PIPT01000010">
    <property type="protein sequence ID" value="RUO46129.1"/>
    <property type="molecule type" value="Genomic_DNA"/>
</dbReference>
<dbReference type="Pfam" id="PF22608">
    <property type="entry name" value="DNAX_ATPase_lid"/>
    <property type="match status" value="1"/>
</dbReference>
<dbReference type="GO" id="GO:0003677">
    <property type="term" value="F:DNA binding"/>
    <property type="evidence" value="ECO:0007669"/>
    <property type="project" value="InterPro"/>
</dbReference>
<reference evidence="15" key="1">
    <citation type="journal article" date="2018" name="Front. Microbiol.">
        <title>Genome-Based Analysis Reveals the Taxonomy and Diversity of the Family Idiomarinaceae.</title>
        <authorList>
            <person name="Liu Y."/>
            <person name="Lai Q."/>
            <person name="Shao Z."/>
        </authorList>
    </citation>
    <scope>NUCLEOTIDE SEQUENCE [LARGE SCALE GENOMIC DNA]</scope>
    <source>
        <strain evidence="15">SW15</strain>
    </source>
</reference>
<dbReference type="FunFam" id="1.20.272.10:FF:000003">
    <property type="entry name" value="DNA polymerase III subunit gamma/tau"/>
    <property type="match status" value="1"/>
</dbReference>
<evidence type="ECO:0000256" key="6">
    <source>
        <dbReference type="ARBA" id="ARBA00022741"/>
    </source>
</evidence>
<protein>
    <recommendedName>
        <fullName evidence="11">DNA polymerase III subunit gamma/tau</fullName>
        <ecNumber evidence="11">2.7.7.7</ecNumber>
    </recommendedName>
</protein>
<dbReference type="Proteomes" id="UP000286678">
    <property type="component" value="Unassembled WGS sequence"/>
</dbReference>
<dbReference type="Gene3D" id="3.30.300.150">
    <property type="entry name" value="DNA polymerase III, tau subunit, domain V"/>
    <property type="match status" value="1"/>
</dbReference>
<keyword evidence="2 11" id="KW-0808">Transferase</keyword>
<dbReference type="Pfam" id="PF12169">
    <property type="entry name" value="DNA_pol3_gamma3"/>
    <property type="match status" value="1"/>
</dbReference>
<dbReference type="InterPro" id="IPR038249">
    <property type="entry name" value="PolIII_tau_V_sf"/>
</dbReference>
<dbReference type="InterPro" id="IPR022754">
    <property type="entry name" value="DNA_pol_III_gamma-3"/>
</dbReference>
<gene>
    <name evidence="11" type="primary">dnaX</name>
    <name evidence="14" type="ORF">CWE21_12140</name>
</gene>
<evidence type="ECO:0000313" key="15">
    <source>
        <dbReference type="Proteomes" id="UP000286678"/>
    </source>
</evidence>
<dbReference type="InterPro" id="IPR003593">
    <property type="entry name" value="AAA+_ATPase"/>
</dbReference>
<evidence type="ECO:0000256" key="9">
    <source>
        <dbReference type="ARBA" id="ARBA00022932"/>
    </source>
</evidence>
<comment type="similarity">
    <text evidence="1 11">Belongs to the DnaX/STICHEL family.</text>
</comment>
<evidence type="ECO:0000256" key="3">
    <source>
        <dbReference type="ARBA" id="ARBA00022695"/>
    </source>
</evidence>
<dbReference type="PANTHER" id="PTHR11669:SF0">
    <property type="entry name" value="PROTEIN STICHEL-LIKE 2"/>
    <property type="match status" value="1"/>
</dbReference>
<dbReference type="NCBIfam" id="NF005942">
    <property type="entry name" value="PRK07994.1"/>
    <property type="match status" value="1"/>
</dbReference>
<feature type="compositionally biased region" description="Low complexity" evidence="12">
    <location>
        <begin position="370"/>
        <end position="389"/>
    </location>
</feature>
<evidence type="ECO:0000256" key="1">
    <source>
        <dbReference type="ARBA" id="ARBA00006360"/>
    </source>
</evidence>
<dbReference type="FunFam" id="3.40.50.300:FF:000014">
    <property type="entry name" value="DNA polymerase III subunit gamma/tau"/>
    <property type="match status" value="1"/>
</dbReference>
<keyword evidence="15" id="KW-1185">Reference proteome</keyword>
<dbReference type="GO" id="GO:0006261">
    <property type="term" value="P:DNA-templated DNA replication"/>
    <property type="evidence" value="ECO:0007669"/>
    <property type="project" value="TreeGrafter"/>
</dbReference>
<dbReference type="Gene3D" id="3.40.50.300">
    <property type="entry name" value="P-loop containing nucleotide triphosphate hydrolases"/>
    <property type="match status" value="1"/>
</dbReference>